<reference evidence="1 4" key="1">
    <citation type="journal article" date="2019" name="Int. J. Syst. Evol. Microbiol.">
        <title>The Global Catalogue of Microorganisms (GCM) 10K type strain sequencing project: providing services to taxonomists for standard genome sequencing and annotation.</title>
        <authorList>
            <consortium name="The Broad Institute Genomics Platform"/>
            <consortium name="The Broad Institute Genome Sequencing Center for Infectious Disease"/>
            <person name="Wu L."/>
            <person name="Ma J."/>
        </authorList>
    </citation>
    <scope>NUCLEOTIDE SEQUENCE [LARGE SCALE GENOMIC DNA]</scope>
    <source>
        <strain evidence="1 4">JCM 10667</strain>
    </source>
</reference>
<evidence type="ECO:0000313" key="2">
    <source>
        <dbReference type="EMBL" id="MBB4778064.1"/>
    </source>
</evidence>
<accession>A0A7W7IJA0</accession>
<dbReference type="EMBL" id="JACHMV010000001">
    <property type="protein sequence ID" value="MBB4778064.1"/>
    <property type="molecule type" value="Genomic_DNA"/>
</dbReference>
<dbReference type="RefSeq" id="WP_184888926.1">
    <property type="nucleotide sequence ID" value="NZ_BAAAHD010000084.1"/>
</dbReference>
<reference evidence="2 3" key="2">
    <citation type="submission" date="2020-08" db="EMBL/GenBank/DDBJ databases">
        <title>Sequencing the genomes of 1000 actinobacteria strains.</title>
        <authorList>
            <person name="Klenk H.-P."/>
        </authorList>
    </citation>
    <scope>NUCLEOTIDE SEQUENCE [LARGE SCALE GENOMIC DNA]</scope>
    <source>
        <strain evidence="2 3">DSM 44772</strain>
    </source>
</reference>
<dbReference type="AlphaFoldDB" id="A0A7W7IJA0"/>
<dbReference type="EMBL" id="BAAAHD010000084">
    <property type="protein sequence ID" value="GAA0595971.1"/>
    <property type="molecule type" value="Genomic_DNA"/>
</dbReference>
<evidence type="ECO:0000313" key="3">
    <source>
        <dbReference type="Proteomes" id="UP000549343"/>
    </source>
</evidence>
<evidence type="ECO:0000313" key="1">
    <source>
        <dbReference type="EMBL" id="GAA0595971.1"/>
    </source>
</evidence>
<protein>
    <recommendedName>
        <fullName evidence="5">DUF3024 domain-containing protein</fullName>
    </recommendedName>
</protein>
<organism evidence="2 3">
    <name type="scientific">Actinomadura livida</name>
    <dbReference type="NCBI Taxonomy" id="79909"/>
    <lineage>
        <taxon>Bacteria</taxon>
        <taxon>Bacillati</taxon>
        <taxon>Actinomycetota</taxon>
        <taxon>Actinomycetes</taxon>
        <taxon>Streptosporangiales</taxon>
        <taxon>Thermomonosporaceae</taxon>
        <taxon>Actinomadura</taxon>
    </lineage>
</organism>
<dbReference type="Proteomes" id="UP001501427">
    <property type="component" value="Unassembled WGS sequence"/>
</dbReference>
<evidence type="ECO:0000313" key="4">
    <source>
        <dbReference type="Proteomes" id="UP001501427"/>
    </source>
</evidence>
<comment type="caution">
    <text evidence="2">The sequence shown here is derived from an EMBL/GenBank/DDBJ whole genome shotgun (WGS) entry which is preliminary data.</text>
</comment>
<sequence>MGMQVHSHAVSAPSNERRVHLDALRAAIDTRRELACGMVERRGMTWVSVVGVGGARRPVEVGCDYVRSAWWFTWDDGRPIVPARDVHRAVDVLTRELLTP</sequence>
<keyword evidence="4" id="KW-1185">Reference proteome</keyword>
<evidence type="ECO:0008006" key="5">
    <source>
        <dbReference type="Google" id="ProtNLM"/>
    </source>
</evidence>
<name>A0A7W7IJA0_9ACTN</name>
<gene>
    <name evidence="2" type="ORF">F4557_006482</name>
    <name evidence="1" type="ORF">GCM10009546_67560</name>
</gene>
<dbReference type="Proteomes" id="UP000549343">
    <property type="component" value="Unassembled WGS sequence"/>
</dbReference>
<reference evidence="1" key="3">
    <citation type="submission" date="2023-12" db="EMBL/GenBank/DDBJ databases">
        <authorList>
            <person name="Sun Q."/>
            <person name="Inoue M."/>
        </authorList>
    </citation>
    <scope>NUCLEOTIDE SEQUENCE</scope>
    <source>
        <strain evidence="1">JCM 10667</strain>
    </source>
</reference>
<proteinExistence type="predicted"/>